<reference evidence="1" key="1">
    <citation type="submission" date="2023-04" db="EMBL/GenBank/DDBJ databases">
        <title>A chromosome-level genome assembly of the parasitoid wasp Eretmocerus hayati.</title>
        <authorList>
            <person name="Zhong Y."/>
            <person name="Liu S."/>
            <person name="Liu Y."/>
        </authorList>
    </citation>
    <scope>NUCLEOTIDE SEQUENCE</scope>
    <source>
        <strain evidence="1">ZJU_SS_LIU_2023</strain>
    </source>
</reference>
<dbReference type="EMBL" id="CM056743">
    <property type="protein sequence ID" value="KAJ8670453.1"/>
    <property type="molecule type" value="Genomic_DNA"/>
</dbReference>
<sequence>MFALVLWTDVEPRTTSIIDAKNVRRYMNNYVKARADDKKLYPVEVIAEDYAPYDEKVTLLTNSYLLHMSNLREQYSKQPLSTTEMPLVDGSDIMINRYKLNDIKRYFKGEPRQLTRMILEEIVGQEKLSEMNASTLPDDTFKAVERYVNTYVGKDKILSLPEFKRCITLYFGSLKEKLRKKGERTSQTKMKGDRQKKEQMDHRAHQTADGSVDGDNRRMNQNLENNAIQIIEINDKESKRHAGESDDDNIVPNNHLGLNKDKIRRPIPRIDDSDDDGSKTSDNSNLREEITSTATHRNGKYNESSHARSENVGMNEGGNHKATQPCKSKQDTIEKNDYRDYDEEEIERVGNSLATSKTHLRNINIQTKAVHRSPEAIEAHQARHQNSNHASGVEISLPGEREFPNLAESDVFHVERLAREENHNNYRISGYVGNKSVANTGTDEIFFREQEILTGEGKVSHESRKESKSQLDAKEESKNDRKSRNPEIKDEKKKRKHTSKSERRHKKKSKRDRSYERSHHRSRRDSSRTRSRLASARRR</sequence>
<evidence type="ECO:0000313" key="1">
    <source>
        <dbReference type="EMBL" id="KAJ8670453.1"/>
    </source>
</evidence>
<gene>
    <name evidence="1" type="ORF">QAD02_001712</name>
</gene>
<comment type="caution">
    <text evidence="1">The sequence shown here is derived from an EMBL/GenBank/DDBJ whole genome shotgun (WGS) entry which is preliminary data.</text>
</comment>
<organism evidence="1 2">
    <name type="scientific">Eretmocerus hayati</name>
    <dbReference type="NCBI Taxonomy" id="131215"/>
    <lineage>
        <taxon>Eukaryota</taxon>
        <taxon>Metazoa</taxon>
        <taxon>Ecdysozoa</taxon>
        <taxon>Arthropoda</taxon>
        <taxon>Hexapoda</taxon>
        <taxon>Insecta</taxon>
        <taxon>Pterygota</taxon>
        <taxon>Neoptera</taxon>
        <taxon>Endopterygota</taxon>
        <taxon>Hymenoptera</taxon>
        <taxon>Apocrita</taxon>
        <taxon>Proctotrupomorpha</taxon>
        <taxon>Chalcidoidea</taxon>
        <taxon>Aphelinidae</taxon>
        <taxon>Aphelininae</taxon>
        <taxon>Eretmocerus</taxon>
    </lineage>
</organism>
<keyword evidence="2" id="KW-1185">Reference proteome</keyword>
<dbReference type="Proteomes" id="UP001239111">
    <property type="component" value="Chromosome 3"/>
</dbReference>
<accession>A0ACC2NHS2</accession>
<proteinExistence type="predicted"/>
<evidence type="ECO:0000313" key="2">
    <source>
        <dbReference type="Proteomes" id="UP001239111"/>
    </source>
</evidence>
<protein>
    <submittedName>
        <fullName evidence="1">Uncharacterized protein</fullName>
    </submittedName>
</protein>
<name>A0ACC2NHS2_9HYME</name>